<feature type="coiled-coil region" evidence="4">
    <location>
        <begin position="573"/>
        <end position="600"/>
    </location>
</feature>
<dbReference type="RefSeq" id="XP_004992785.1">
    <property type="nucleotide sequence ID" value="XM_004992728.1"/>
</dbReference>
<dbReference type="Pfam" id="PF04577">
    <property type="entry name" value="Glyco_transf_61"/>
    <property type="match status" value="1"/>
</dbReference>
<evidence type="ECO:0000256" key="6">
    <source>
        <dbReference type="SAM" id="SignalP"/>
    </source>
</evidence>
<evidence type="ECO:0000313" key="8">
    <source>
        <dbReference type="EMBL" id="EGD74528.1"/>
    </source>
</evidence>
<dbReference type="AlphaFoldDB" id="F2UD33"/>
<evidence type="ECO:0000256" key="5">
    <source>
        <dbReference type="SAM" id="MobiDB-lite"/>
    </source>
</evidence>
<feature type="compositionally biased region" description="Basic and acidic residues" evidence="5">
    <location>
        <begin position="150"/>
        <end position="169"/>
    </location>
</feature>
<feature type="domain" description="Glycosyltransferase 61 catalytic" evidence="7">
    <location>
        <begin position="417"/>
        <end position="519"/>
    </location>
</feature>
<evidence type="ECO:0000256" key="1">
    <source>
        <dbReference type="ARBA" id="ARBA00022676"/>
    </source>
</evidence>
<dbReference type="InterPro" id="IPR049625">
    <property type="entry name" value="Glyco_transf_61_cat"/>
</dbReference>
<keyword evidence="3" id="KW-0325">Glycoprotein</keyword>
<keyword evidence="6" id="KW-0732">Signal</keyword>
<dbReference type="PANTHER" id="PTHR20961">
    <property type="entry name" value="GLYCOSYLTRANSFERASE"/>
    <property type="match status" value="1"/>
</dbReference>
<reference evidence="8" key="1">
    <citation type="submission" date="2009-08" db="EMBL/GenBank/DDBJ databases">
        <title>Annotation of Salpingoeca rosetta.</title>
        <authorList>
            <consortium name="The Broad Institute Genome Sequencing Platform"/>
            <person name="Russ C."/>
            <person name="Cuomo C."/>
            <person name="Burger G."/>
            <person name="Gray M.W."/>
            <person name="Holland P.W.H."/>
            <person name="King N."/>
            <person name="Lang F.B.F."/>
            <person name="Roger A.J."/>
            <person name="Ruiz-Trillo I."/>
            <person name="Young S.K."/>
            <person name="Zeng Q."/>
            <person name="Gargeya S."/>
            <person name="Alvarado L."/>
            <person name="Berlin A."/>
            <person name="Chapman S.B."/>
            <person name="Chen Z."/>
            <person name="Freedman E."/>
            <person name="Gellesch M."/>
            <person name="Goldberg J."/>
            <person name="Griggs A."/>
            <person name="Gujja S."/>
            <person name="Heilman E."/>
            <person name="Heiman D."/>
            <person name="Howarth C."/>
            <person name="Mehta T."/>
            <person name="Neiman D."/>
            <person name="Pearson M."/>
            <person name="Roberts A."/>
            <person name="Saif S."/>
            <person name="Shea T."/>
            <person name="Shenoy N."/>
            <person name="Sisk P."/>
            <person name="Stolte C."/>
            <person name="Sykes S."/>
            <person name="White J."/>
            <person name="Yandava C."/>
            <person name="Haas B."/>
            <person name="Nusbaum C."/>
            <person name="Birren B."/>
        </authorList>
    </citation>
    <scope>NUCLEOTIDE SEQUENCE [LARGE SCALE GENOMIC DNA]</scope>
    <source>
        <strain evidence="8">ATCC 50818</strain>
    </source>
</reference>
<evidence type="ECO:0000256" key="4">
    <source>
        <dbReference type="SAM" id="Coils"/>
    </source>
</evidence>
<keyword evidence="9" id="KW-1185">Reference proteome</keyword>
<organism evidence="9">
    <name type="scientific">Salpingoeca rosetta (strain ATCC 50818 / BSB-021)</name>
    <dbReference type="NCBI Taxonomy" id="946362"/>
    <lineage>
        <taxon>Eukaryota</taxon>
        <taxon>Choanoflagellata</taxon>
        <taxon>Craspedida</taxon>
        <taxon>Salpingoecidae</taxon>
        <taxon>Salpingoeca</taxon>
    </lineage>
</organism>
<protein>
    <recommendedName>
        <fullName evidence="7">Glycosyltransferase 61 catalytic domain-containing protein</fullName>
    </recommendedName>
</protein>
<evidence type="ECO:0000256" key="2">
    <source>
        <dbReference type="ARBA" id="ARBA00022679"/>
    </source>
</evidence>
<name>F2UD33_SALR5</name>
<gene>
    <name evidence="8" type="ORF">PTSG_05892</name>
</gene>
<dbReference type="GeneID" id="16073356"/>
<keyword evidence="4" id="KW-0175">Coiled coil</keyword>
<dbReference type="KEGG" id="sre:PTSG_05892"/>
<evidence type="ECO:0000259" key="7">
    <source>
        <dbReference type="Pfam" id="PF04577"/>
    </source>
</evidence>
<feature type="chain" id="PRO_5003288582" description="Glycosyltransferase 61 catalytic domain-containing protein" evidence="6">
    <location>
        <begin position="28"/>
        <end position="649"/>
    </location>
</feature>
<dbReference type="InParanoid" id="F2UD33"/>
<dbReference type="InterPro" id="IPR007657">
    <property type="entry name" value="Glycosyltransferase_61"/>
</dbReference>
<keyword evidence="2" id="KW-0808">Transferase</keyword>
<feature type="signal peptide" evidence="6">
    <location>
        <begin position="1"/>
        <end position="27"/>
    </location>
</feature>
<accession>F2UD33</accession>
<evidence type="ECO:0000313" key="9">
    <source>
        <dbReference type="Proteomes" id="UP000007799"/>
    </source>
</evidence>
<keyword evidence="1" id="KW-0328">Glycosyltransferase</keyword>
<dbReference type="eggNOG" id="ENOG502T0C2">
    <property type="taxonomic scope" value="Eukaryota"/>
</dbReference>
<sequence length="649" mass="72140">MAEMARRRQQRCGVMMVQLLLVTVVLTNMTPASWPGAVVGVLGNTGSLGTTHQRVQFERPMFDDVLGRTSVKACKDKGKSKAKYLRHLQQCVHAGTRFAEQITTLGSHLLDRAGTSTESTGDRFTQVLPPIAQTKSTGAQADIPKQQLLEAKEKEPEEEAGRTQRREQQLEQEELVPTAAPQFASGMWVSGDGACVFTNAVVDQYRTVLVVPEEMLDDARQLAVACFTVRSAKMQQPYDPSAWTAQRLVPSSKVQLFCSCFHAFRVPVFTTPAELWSPKCDGKDFGVLAPTLGVERWSQPPHIFHESIQLSALPTLLHQHKATLPPFGHVSFFKAASLNAWQEKYYAMWFKDTHNARFQTGLDFRQTALFPGDEGSRHDRINNVDIDDNRPRFFHSLVAYHPEYDLFGHNKVHAGMFHRRAVDFMFANTDKWADGACPPRRVVILQRSTGHKLRRFSNMDAVQATAKAITGIAATVATTNESTSLYDQAAVFRDAGLVISSHSSQVFGMAWMHPNSAVVEAVPVIFNSHFAQAAANFNIHYRFAFGASNLSGCIRQRANTAQHNQLRKASMAAMECGATLECAEKERQRLKQECDTSTCRREVKVAGRDWVVCNSFDVDIPSLRNALKAVVAELDGACRVAGAGRWRKA</sequence>
<feature type="region of interest" description="Disordered" evidence="5">
    <location>
        <begin position="150"/>
        <end position="172"/>
    </location>
</feature>
<dbReference type="EMBL" id="GL832969">
    <property type="protein sequence ID" value="EGD74528.1"/>
    <property type="molecule type" value="Genomic_DNA"/>
</dbReference>
<evidence type="ECO:0000256" key="3">
    <source>
        <dbReference type="ARBA" id="ARBA00023180"/>
    </source>
</evidence>
<dbReference type="GO" id="GO:0016757">
    <property type="term" value="F:glycosyltransferase activity"/>
    <property type="evidence" value="ECO:0007669"/>
    <property type="project" value="UniProtKB-KW"/>
</dbReference>
<dbReference type="Proteomes" id="UP000007799">
    <property type="component" value="Unassembled WGS sequence"/>
</dbReference>
<proteinExistence type="predicted"/>